<dbReference type="CDD" id="cd00130">
    <property type="entry name" value="PAS"/>
    <property type="match status" value="1"/>
</dbReference>
<dbReference type="PANTHER" id="PTHR42878">
    <property type="entry name" value="TWO-COMPONENT HISTIDINE KINASE"/>
    <property type="match status" value="1"/>
</dbReference>
<evidence type="ECO:0000256" key="1">
    <source>
        <dbReference type="ARBA" id="ARBA00000085"/>
    </source>
</evidence>
<dbReference type="Pfam" id="PF00512">
    <property type="entry name" value="HisKA"/>
    <property type="match status" value="1"/>
</dbReference>
<dbReference type="Gene3D" id="1.10.287.130">
    <property type="match status" value="1"/>
</dbReference>
<evidence type="ECO:0000256" key="2">
    <source>
        <dbReference type="ARBA" id="ARBA00004141"/>
    </source>
</evidence>
<dbReference type="Pfam" id="PF02518">
    <property type="entry name" value="HATPase_c"/>
    <property type="match status" value="1"/>
</dbReference>
<dbReference type="PROSITE" id="PS50109">
    <property type="entry name" value="HIS_KIN"/>
    <property type="match status" value="1"/>
</dbReference>
<keyword evidence="7" id="KW-0808">Transferase</keyword>
<evidence type="ECO:0000259" key="15">
    <source>
        <dbReference type="PROSITE" id="PS50109"/>
    </source>
</evidence>
<dbReference type="InterPro" id="IPR036890">
    <property type="entry name" value="HATPase_C_sf"/>
</dbReference>
<dbReference type="Gene3D" id="3.30.565.10">
    <property type="entry name" value="Histidine kinase-like ATPase, C-terminal domain"/>
    <property type="match status" value="1"/>
</dbReference>
<keyword evidence="5" id="KW-1003">Cell membrane</keyword>
<dbReference type="SUPFAM" id="SSF47384">
    <property type="entry name" value="Homodimeric domain of signal transducing histidine kinase"/>
    <property type="match status" value="1"/>
</dbReference>
<name>A0A445MQX7_9BACT</name>
<dbReference type="PROSITE" id="PS50112">
    <property type="entry name" value="PAS"/>
    <property type="match status" value="1"/>
</dbReference>
<keyword evidence="8" id="KW-0812">Transmembrane</keyword>
<evidence type="ECO:0000313" key="18">
    <source>
        <dbReference type="EMBL" id="SPD71870.1"/>
    </source>
</evidence>
<dbReference type="InterPro" id="IPR013656">
    <property type="entry name" value="PAS_4"/>
</dbReference>
<dbReference type="SMART" id="SM00388">
    <property type="entry name" value="HisKA"/>
    <property type="match status" value="1"/>
</dbReference>
<gene>
    <name evidence="18" type="ORF">PITCH_A1080002</name>
</gene>
<sequence>MTAIKGNKTVTKIPDQHRVNEPFAFYKLIVESVPSAVITVDKNLKITGFNPWAERVTGYRAEEANGRYCREILQGGICDSQCPLRTALGGHEPISLVESTVKTKSGETISVRMNVAALFDEKGDLIGGIESFEDISALKALERERNNLITTLAHDMKSSLSIIGGFVLRLLNKSNKFDPEKEKRYLEIIRDESAKLDMLISDFLDFVRLQTGRLKLNFNAASLDKELMEICELYQSKLAEIGLKLELENEHSLPPIMCDTRQLRRVFTNLFDNAIKFSKYGGKIIVTAVDTGDDVIVKVTDEGTGISNDDLPYIFDAFHRGNIRTKAEGFGLGLAAVKTIIEAHGGRVIVESKVNRGSTFTVVLPKGIDRAQKYL</sequence>
<dbReference type="InterPro" id="IPR003594">
    <property type="entry name" value="HATPase_dom"/>
</dbReference>
<dbReference type="InterPro" id="IPR005467">
    <property type="entry name" value="His_kinase_dom"/>
</dbReference>
<evidence type="ECO:0000256" key="7">
    <source>
        <dbReference type="ARBA" id="ARBA00022679"/>
    </source>
</evidence>
<dbReference type="SMART" id="SM00091">
    <property type="entry name" value="PAS"/>
    <property type="match status" value="1"/>
</dbReference>
<evidence type="ECO:0000256" key="12">
    <source>
        <dbReference type="ARBA" id="ARBA00022989"/>
    </source>
</evidence>
<dbReference type="CDD" id="cd00082">
    <property type="entry name" value="HisKA"/>
    <property type="match status" value="1"/>
</dbReference>
<dbReference type="SUPFAM" id="SSF55785">
    <property type="entry name" value="PYP-like sensor domain (PAS domain)"/>
    <property type="match status" value="1"/>
</dbReference>
<feature type="domain" description="Histidine kinase" evidence="15">
    <location>
        <begin position="151"/>
        <end position="368"/>
    </location>
</feature>
<evidence type="ECO:0000256" key="10">
    <source>
        <dbReference type="ARBA" id="ARBA00022777"/>
    </source>
</evidence>
<dbReference type="FunFam" id="3.30.565.10:FF:000023">
    <property type="entry name" value="PAS domain-containing sensor histidine kinase"/>
    <property type="match status" value="1"/>
</dbReference>
<organism evidence="18">
    <name type="scientific">uncultured Desulfobacterium sp</name>
    <dbReference type="NCBI Taxonomy" id="201089"/>
    <lineage>
        <taxon>Bacteria</taxon>
        <taxon>Pseudomonadati</taxon>
        <taxon>Thermodesulfobacteriota</taxon>
        <taxon>Desulfobacteria</taxon>
        <taxon>Desulfobacterales</taxon>
        <taxon>Desulfobacteriaceae</taxon>
        <taxon>Desulfobacterium</taxon>
        <taxon>environmental samples</taxon>
    </lineage>
</organism>
<feature type="domain" description="PAC" evidence="17">
    <location>
        <begin position="95"/>
        <end position="147"/>
    </location>
</feature>
<reference evidence="18" key="1">
    <citation type="submission" date="2018-01" db="EMBL/GenBank/DDBJ databases">
        <authorList>
            <person name="Regsiter A."/>
            <person name="William W."/>
        </authorList>
    </citation>
    <scope>NUCLEOTIDE SEQUENCE</scope>
    <source>
        <strain evidence="18">TRIP AH-1</strain>
    </source>
</reference>
<dbReference type="PANTHER" id="PTHR42878:SF7">
    <property type="entry name" value="SENSOR HISTIDINE KINASE GLRK"/>
    <property type="match status" value="1"/>
</dbReference>
<dbReference type="GO" id="GO:0000155">
    <property type="term" value="F:phosphorelay sensor kinase activity"/>
    <property type="evidence" value="ECO:0007669"/>
    <property type="project" value="InterPro"/>
</dbReference>
<dbReference type="InterPro" id="IPR000700">
    <property type="entry name" value="PAS-assoc_C"/>
</dbReference>
<dbReference type="PROSITE" id="PS50113">
    <property type="entry name" value="PAC"/>
    <property type="match status" value="1"/>
</dbReference>
<dbReference type="Gene3D" id="3.30.450.20">
    <property type="entry name" value="PAS domain"/>
    <property type="match status" value="1"/>
</dbReference>
<dbReference type="GO" id="GO:0005524">
    <property type="term" value="F:ATP binding"/>
    <property type="evidence" value="ECO:0007669"/>
    <property type="project" value="UniProtKB-KW"/>
</dbReference>
<dbReference type="EMBL" id="OJIN01000011">
    <property type="protein sequence ID" value="SPD71870.1"/>
    <property type="molecule type" value="Genomic_DNA"/>
</dbReference>
<dbReference type="InterPro" id="IPR050351">
    <property type="entry name" value="BphY/WalK/GraS-like"/>
</dbReference>
<keyword evidence="13" id="KW-0902">Two-component regulatory system</keyword>
<dbReference type="GO" id="GO:0030295">
    <property type="term" value="F:protein kinase activator activity"/>
    <property type="evidence" value="ECO:0007669"/>
    <property type="project" value="TreeGrafter"/>
</dbReference>
<evidence type="ECO:0000256" key="11">
    <source>
        <dbReference type="ARBA" id="ARBA00022840"/>
    </source>
</evidence>
<dbReference type="NCBIfam" id="TIGR00229">
    <property type="entry name" value="sensory_box"/>
    <property type="match status" value="1"/>
</dbReference>
<dbReference type="EC" id="2.7.13.3" evidence="4"/>
<dbReference type="Pfam" id="PF08448">
    <property type="entry name" value="PAS_4"/>
    <property type="match status" value="1"/>
</dbReference>
<dbReference type="GO" id="GO:0000156">
    <property type="term" value="F:phosphorelay response regulator activity"/>
    <property type="evidence" value="ECO:0007669"/>
    <property type="project" value="TreeGrafter"/>
</dbReference>
<dbReference type="InterPro" id="IPR000014">
    <property type="entry name" value="PAS"/>
</dbReference>
<evidence type="ECO:0000256" key="13">
    <source>
        <dbReference type="ARBA" id="ARBA00023012"/>
    </source>
</evidence>
<dbReference type="SMART" id="SM00387">
    <property type="entry name" value="HATPase_c"/>
    <property type="match status" value="1"/>
</dbReference>
<accession>A0A445MQX7</accession>
<evidence type="ECO:0000259" key="17">
    <source>
        <dbReference type="PROSITE" id="PS50113"/>
    </source>
</evidence>
<dbReference type="InterPro" id="IPR003661">
    <property type="entry name" value="HisK_dim/P_dom"/>
</dbReference>
<protein>
    <recommendedName>
        <fullName evidence="4">histidine kinase</fullName>
        <ecNumber evidence="4">2.7.13.3</ecNumber>
    </recommendedName>
</protein>
<comment type="subcellular location">
    <subcellularLocation>
        <location evidence="3">Cell membrane</location>
    </subcellularLocation>
    <subcellularLocation>
        <location evidence="2">Membrane</location>
        <topology evidence="2">Multi-pass membrane protein</topology>
    </subcellularLocation>
</comment>
<dbReference type="InterPro" id="IPR036097">
    <property type="entry name" value="HisK_dim/P_sf"/>
</dbReference>
<dbReference type="GO" id="GO:0005886">
    <property type="term" value="C:plasma membrane"/>
    <property type="evidence" value="ECO:0007669"/>
    <property type="project" value="UniProtKB-SubCell"/>
</dbReference>
<evidence type="ECO:0000256" key="5">
    <source>
        <dbReference type="ARBA" id="ARBA00022475"/>
    </source>
</evidence>
<evidence type="ECO:0000256" key="6">
    <source>
        <dbReference type="ARBA" id="ARBA00022553"/>
    </source>
</evidence>
<comment type="catalytic activity">
    <reaction evidence="1">
        <text>ATP + protein L-histidine = ADP + protein N-phospho-L-histidine.</text>
        <dbReference type="EC" id="2.7.13.3"/>
    </reaction>
</comment>
<dbReference type="AlphaFoldDB" id="A0A445MQX7"/>
<keyword evidence="14" id="KW-0472">Membrane</keyword>
<evidence type="ECO:0000256" key="4">
    <source>
        <dbReference type="ARBA" id="ARBA00012438"/>
    </source>
</evidence>
<evidence type="ECO:0000256" key="9">
    <source>
        <dbReference type="ARBA" id="ARBA00022741"/>
    </source>
</evidence>
<keyword evidence="6" id="KW-0597">Phosphoprotein</keyword>
<dbReference type="InterPro" id="IPR035965">
    <property type="entry name" value="PAS-like_dom_sf"/>
</dbReference>
<dbReference type="PRINTS" id="PR00344">
    <property type="entry name" value="BCTRLSENSOR"/>
</dbReference>
<keyword evidence="9" id="KW-0547">Nucleotide-binding</keyword>
<keyword evidence="12" id="KW-1133">Transmembrane helix</keyword>
<dbReference type="GO" id="GO:0007234">
    <property type="term" value="P:osmosensory signaling via phosphorelay pathway"/>
    <property type="evidence" value="ECO:0007669"/>
    <property type="project" value="TreeGrafter"/>
</dbReference>
<evidence type="ECO:0000259" key="16">
    <source>
        <dbReference type="PROSITE" id="PS50112"/>
    </source>
</evidence>
<feature type="domain" description="PAS" evidence="16">
    <location>
        <begin position="22"/>
        <end position="67"/>
    </location>
</feature>
<dbReference type="InterPro" id="IPR004358">
    <property type="entry name" value="Sig_transdc_His_kin-like_C"/>
</dbReference>
<keyword evidence="11" id="KW-0067">ATP-binding</keyword>
<dbReference type="CDD" id="cd00075">
    <property type="entry name" value="HATPase"/>
    <property type="match status" value="1"/>
</dbReference>
<evidence type="ECO:0000256" key="8">
    <source>
        <dbReference type="ARBA" id="ARBA00022692"/>
    </source>
</evidence>
<keyword evidence="10" id="KW-0418">Kinase</keyword>
<evidence type="ECO:0000256" key="14">
    <source>
        <dbReference type="ARBA" id="ARBA00023136"/>
    </source>
</evidence>
<dbReference type="SUPFAM" id="SSF55874">
    <property type="entry name" value="ATPase domain of HSP90 chaperone/DNA topoisomerase II/histidine kinase"/>
    <property type="match status" value="1"/>
</dbReference>
<proteinExistence type="predicted"/>
<evidence type="ECO:0000256" key="3">
    <source>
        <dbReference type="ARBA" id="ARBA00004236"/>
    </source>
</evidence>